<reference evidence="2 3" key="1">
    <citation type="submission" date="2019-12" db="EMBL/GenBank/DDBJ databases">
        <authorList>
            <person name="Zhao J."/>
        </authorList>
    </citation>
    <scope>NUCLEOTIDE SEQUENCE [LARGE SCALE GENOMIC DNA]</scope>
    <source>
        <strain evidence="2 3">S-15</strain>
    </source>
</reference>
<feature type="domain" description="HD/PDEase" evidence="1">
    <location>
        <begin position="55"/>
        <end position="180"/>
    </location>
</feature>
<dbReference type="Proteomes" id="UP000470771">
    <property type="component" value="Unassembled WGS sequence"/>
</dbReference>
<dbReference type="PANTHER" id="PTHR11373:SF4">
    <property type="entry name" value="DEOXYNUCLEOSIDE TRIPHOSPHATE TRIPHOSPHOHYDROLASE SAMHD1"/>
    <property type="match status" value="1"/>
</dbReference>
<evidence type="ECO:0000313" key="3">
    <source>
        <dbReference type="Proteomes" id="UP000470771"/>
    </source>
</evidence>
<dbReference type="SMART" id="SM00471">
    <property type="entry name" value="HDc"/>
    <property type="match status" value="1"/>
</dbReference>
<accession>A0A6N9NLL1</accession>
<proteinExistence type="predicted"/>
<organism evidence="2 3">
    <name type="scientific">Acidiluteibacter ferrifornacis</name>
    <dbReference type="NCBI Taxonomy" id="2692424"/>
    <lineage>
        <taxon>Bacteria</taxon>
        <taxon>Pseudomonadati</taxon>
        <taxon>Bacteroidota</taxon>
        <taxon>Flavobacteriia</taxon>
        <taxon>Flavobacteriales</taxon>
        <taxon>Cryomorphaceae</taxon>
        <taxon>Acidiluteibacter</taxon>
    </lineage>
</organism>
<gene>
    <name evidence="2" type="ORF">GQN54_11545</name>
</gene>
<comment type="caution">
    <text evidence="2">The sequence shown here is derived from an EMBL/GenBank/DDBJ whole genome shotgun (WGS) entry which is preliminary data.</text>
</comment>
<dbReference type="InterPro" id="IPR050135">
    <property type="entry name" value="dGTPase-like"/>
</dbReference>
<sequence>METTQPNKKKIFNDPIYGFISIPHDIIYDLIEHSYFQRLRRINQLGLTHLVYPGALHTRFHHAMGAMHLMQRAIDVIRSKGHEITYEEAKGVTIAILLHDIGHGPFSHALEYCIVKNVTHETISALLMDRLNDHFNGELDLAIRIFKNQYHKKFLHQLVSSQLDMDRLDYLKRDSFYTGVSEGVISADRIISMLNVKDDALCVEAKGIYSIEKFIIARRLMYWQVYLHKTVLSAEQLLVHILKRAKELARNKVELFSTPTFRRFLYHDFDTESFAKDKSLLNDFAALDDFDITASIKAWQQHEDAILSMLCRSMLNRNLYKIELSNEPISSDRFDEMKQTVMDNLNISEHETEYLVFSGTIANNAYNPKNDKINLLYKDGTILDIAAAADQLNISMLSKSVTKYYTCFPKQNMVNNFKKKVG</sequence>
<evidence type="ECO:0000313" key="2">
    <source>
        <dbReference type="EMBL" id="NBG66749.1"/>
    </source>
</evidence>
<dbReference type="InterPro" id="IPR003607">
    <property type="entry name" value="HD/PDEase_dom"/>
</dbReference>
<dbReference type="CDD" id="cd00077">
    <property type="entry name" value="HDc"/>
    <property type="match status" value="1"/>
</dbReference>
<dbReference type="PANTHER" id="PTHR11373">
    <property type="entry name" value="DEOXYNUCLEOSIDE TRIPHOSPHATE TRIPHOSPHOHYDROLASE"/>
    <property type="match status" value="1"/>
</dbReference>
<dbReference type="GO" id="GO:0006203">
    <property type="term" value="P:dGTP catabolic process"/>
    <property type="evidence" value="ECO:0007669"/>
    <property type="project" value="TreeGrafter"/>
</dbReference>
<evidence type="ECO:0000259" key="1">
    <source>
        <dbReference type="SMART" id="SM00471"/>
    </source>
</evidence>
<dbReference type="RefSeq" id="WP_160633706.1">
    <property type="nucleotide sequence ID" value="NZ_WWNE01000009.1"/>
</dbReference>
<keyword evidence="3" id="KW-1185">Reference proteome</keyword>
<dbReference type="Pfam" id="PF19276">
    <property type="entry name" value="HD_assoc_2"/>
    <property type="match status" value="1"/>
</dbReference>
<dbReference type="EMBL" id="WWNE01000009">
    <property type="protein sequence ID" value="NBG66749.1"/>
    <property type="molecule type" value="Genomic_DNA"/>
</dbReference>
<dbReference type="InterPro" id="IPR045509">
    <property type="entry name" value="HD_assoc_2"/>
</dbReference>
<dbReference type="GO" id="GO:0008832">
    <property type="term" value="F:dGTPase activity"/>
    <property type="evidence" value="ECO:0007669"/>
    <property type="project" value="TreeGrafter"/>
</dbReference>
<dbReference type="SUPFAM" id="SSF109604">
    <property type="entry name" value="HD-domain/PDEase-like"/>
    <property type="match status" value="1"/>
</dbReference>
<dbReference type="AlphaFoldDB" id="A0A6N9NLL1"/>
<name>A0A6N9NLL1_9FLAO</name>
<dbReference type="Gene3D" id="1.10.3210.10">
    <property type="entry name" value="Hypothetical protein af1432"/>
    <property type="match status" value="1"/>
</dbReference>
<protein>
    <submittedName>
        <fullName evidence="2">HD domain-containing protein</fullName>
    </submittedName>
</protein>